<evidence type="ECO:0000313" key="1">
    <source>
        <dbReference type="EMBL" id="OYD48802.1"/>
    </source>
</evidence>
<organism evidence="1 2">
    <name type="scientific">Acidovorax kalamii</name>
    <dbReference type="NCBI Taxonomy" id="2004485"/>
    <lineage>
        <taxon>Bacteria</taxon>
        <taxon>Pseudomonadati</taxon>
        <taxon>Pseudomonadota</taxon>
        <taxon>Betaproteobacteria</taxon>
        <taxon>Burkholderiales</taxon>
        <taxon>Comamonadaceae</taxon>
        <taxon>Acidovorax</taxon>
    </lineage>
</organism>
<dbReference type="Proteomes" id="UP000215441">
    <property type="component" value="Unassembled WGS sequence"/>
</dbReference>
<evidence type="ECO:0000313" key="2">
    <source>
        <dbReference type="Proteomes" id="UP000215441"/>
    </source>
</evidence>
<sequence length="273" mass="30416">MTLILSCLTPKYIVQVSDRRLTWPDGRVFDETANKAIVFHGRAAIAYTGIALIGSQRTDEWIADQILDCTGVQDAIDTLKAALDERIVQLSAPNRGLTVCLDLWGAQMHGTVDRPWSVALTNQIDPQTRKPSAKPFPTFSQFTQTLPDGKTFAFLPLGEHLDSGIYKKMVRNLIRVMRDIGSPSAIPAPETAARFMRDAVLDTSKWSRLVGENVMTTVLHNFQLPEHQGKSNSFIFHPDPKSEPILYAPTVINPGMSMKGLRMYPGPPRFKIK</sequence>
<keyword evidence="2" id="KW-1185">Reference proteome</keyword>
<protein>
    <submittedName>
        <fullName evidence="1">Uncharacterized protein</fullName>
    </submittedName>
</protein>
<proteinExistence type="predicted"/>
<dbReference type="EMBL" id="NOIG01000011">
    <property type="protein sequence ID" value="OYD48802.1"/>
    <property type="molecule type" value="Genomic_DNA"/>
</dbReference>
<dbReference type="OrthoDB" id="8477949at2"/>
<gene>
    <name evidence="1" type="ORF">CBY09_18490</name>
</gene>
<name>A0A235EIE4_9BURK</name>
<reference evidence="1 2" key="1">
    <citation type="submission" date="2017-07" db="EMBL/GenBank/DDBJ databases">
        <title>Acidovorax KNDSW TSA 6 genome sequence and assembly.</title>
        <authorList>
            <person name="Mayilraj S."/>
        </authorList>
    </citation>
    <scope>NUCLEOTIDE SEQUENCE [LARGE SCALE GENOMIC DNA]</scope>
    <source>
        <strain evidence="1 2">KNDSW-TSA6</strain>
    </source>
</reference>
<comment type="caution">
    <text evidence="1">The sequence shown here is derived from an EMBL/GenBank/DDBJ whole genome shotgun (WGS) entry which is preliminary data.</text>
</comment>
<dbReference type="AlphaFoldDB" id="A0A235EIE4"/>
<dbReference type="RefSeq" id="WP_094291029.1">
    <property type="nucleotide sequence ID" value="NZ_NOIG01000011.1"/>
</dbReference>
<accession>A0A235EIE4</accession>